<keyword evidence="3" id="KW-1185">Reference proteome</keyword>
<gene>
    <name evidence="2" type="ORF">OL234_10630</name>
</gene>
<dbReference type="Pfam" id="PF14265">
    <property type="entry name" value="DUF4355"/>
    <property type="match status" value="1"/>
</dbReference>
<geneLocation type="plasmid" evidence="2 3">
    <name>unnamed1</name>
</geneLocation>
<feature type="region of interest" description="Disordered" evidence="1">
    <location>
        <begin position="154"/>
        <end position="188"/>
    </location>
</feature>
<dbReference type="EMBL" id="CP110233">
    <property type="protein sequence ID" value="WEG74410.1"/>
    <property type="molecule type" value="Genomic_DNA"/>
</dbReference>
<dbReference type="RefSeq" id="WP_275470210.1">
    <property type="nucleotide sequence ID" value="NZ_CP110233.1"/>
</dbReference>
<accession>A0AAF0CWN6</accession>
<evidence type="ECO:0000256" key="1">
    <source>
        <dbReference type="SAM" id="MobiDB-lite"/>
    </source>
</evidence>
<dbReference type="AlphaFoldDB" id="A0AAF0CWN6"/>
<reference evidence="2" key="1">
    <citation type="submission" date="2022-10" db="EMBL/GenBank/DDBJ databases">
        <title>Vagococcus sp. isolated from poultry meat.</title>
        <authorList>
            <person name="Johansson P."/>
            <person name="Bjorkroth J."/>
        </authorList>
    </citation>
    <scope>NUCLEOTIDE SEQUENCE</scope>
    <source>
        <strain evidence="2">STAA11</strain>
        <plasmid evidence="2">unnamed1</plasmid>
    </source>
</reference>
<evidence type="ECO:0000313" key="2">
    <source>
        <dbReference type="EMBL" id="WEG74410.1"/>
    </source>
</evidence>
<dbReference type="InterPro" id="IPR025580">
    <property type="entry name" value="Gp46"/>
</dbReference>
<keyword evidence="2" id="KW-0614">Plasmid</keyword>
<sequence>MKPNRLKINLQIFNDGNPGGSGTPEAITFDNQSELDSYLDKHASKALSTARAKWESEVATKLEEAKTEAEKMAKMTADEKAKVEADKQADVLAKREADITRRELRAQAIEQLAEKGLPSDLIGAVVLNDADACNQSIEVIETSFRSAVEKGVNERLKGSASNPPIGAGTVKGSNGPSLEKMNEFRITK</sequence>
<organism evidence="2 3">
    <name type="scientific">Vagococcus intermedius</name>
    <dbReference type="NCBI Taxonomy" id="2991418"/>
    <lineage>
        <taxon>Bacteria</taxon>
        <taxon>Bacillati</taxon>
        <taxon>Bacillota</taxon>
        <taxon>Bacilli</taxon>
        <taxon>Lactobacillales</taxon>
        <taxon>Enterococcaceae</taxon>
        <taxon>Vagococcus</taxon>
    </lineage>
</organism>
<dbReference type="Proteomes" id="UP001179647">
    <property type="component" value="Plasmid unnamed1"/>
</dbReference>
<name>A0AAF0CWN6_9ENTE</name>
<dbReference type="KEGG" id="vie:OL234_10630"/>
<proteinExistence type="predicted"/>
<protein>
    <submittedName>
        <fullName evidence="2">DUF4355 domain-containing protein</fullName>
    </submittedName>
</protein>
<evidence type="ECO:0000313" key="3">
    <source>
        <dbReference type="Proteomes" id="UP001179647"/>
    </source>
</evidence>